<evidence type="ECO:0000313" key="4">
    <source>
        <dbReference type="Proteomes" id="UP000290189"/>
    </source>
</evidence>
<feature type="compositionally biased region" description="Basic and acidic residues" evidence="1">
    <location>
        <begin position="256"/>
        <end position="265"/>
    </location>
</feature>
<sequence length="856" mass="91234">MLVGADGVAAADDLIQHLHSPTLRCDALNRLRQLPSSALTNVSGIAPALAPCLTDPNATVILHALQLIANLAPVLAPLSLPKLAPHLIDALAHPKSVVSDRTLRTLSVLAETSPDIVVDALDVCGFRNCDANVRCEALSAFAFLFTRNVLKSTALFPEIRRLADNDTDAHVRQTALASLNTVHNHVAGPLTSNAQHRDGNVPESLPGAATRAPGLATATRRSSQTARPIHSALPKANMTSPTADERNPNDAAVSLPDRDDVKEEPTSASTLLQPNDPMHIASKLRALKAKGRRAFSAQVQRSPSQEAFSVDVGITTNPLPASAGPILGNAVHTLMQTTPAGECWKAPSRRQPRRSTGMGRRMEGVLCRDRYTETSEVMAMVSHDIDAECARVVADLQSTAWETKFTALGTLRRLAVHHHDQLHPYITSTMTGAILSSIASLRSSLARNALLAMTDLVSCCGSSFDRPALLSIIPELLRRATDSNEFLAVEAQKALDAIASLKHSTQALLDVRGRTQGEKAHIAACLLRCVNRRGCPSGSTPRLLKLACAFLEEGASDVRQVAKSLVCAIASRLTPAALCDTAAVVLTARQADLVRNVLAKASPSATHSKPQWDLTPQRVGTWTSYGEEQGGEQPVAIVLGPTVDANLASSEWRRRLQGLDGVLLAIRSVSLLTSGDVLLLTDRIGPRLSDANSKVTMCALDAFNCMVEGLPGPMSAAALTETLPSLCACMASSHANVRNLASSVVDTLMHRSHGPELLAQLARLASFGNIRVKAAAVAKLAVLVDLVVNKAAVRKHALPLAIALLDERKGDVYRANRQLLHALEACLDKQVWADEILALSADKAKKLHEMFVSSVP</sequence>
<dbReference type="SMART" id="SM01349">
    <property type="entry name" value="TOG"/>
    <property type="match status" value="3"/>
</dbReference>
<dbReference type="Proteomes" id="UP000290189">
    <property type="component" value="Unassembled WGS sequence"/>
</dbReference>
<geneLocation type="mitochondrion" evidence="3"/>
<dbReference type="InterPro" id="IPR011989">
    <property type="entry name" value="ARM-like"/>
</dbReference>
<evidence type="ECO:0000313" key="3">
    <source>
        <dbReference type="EMBL" id="SPQ97060.1"/>
    </source>
</evidence>
<evidence type="ECO:0000256" key="1">
    <source>
        <dbReference type="SAM" id="MobiDB-lite"/>
    </source>
</evidence>
<proteinExistence type="predicted"/>
<feature type="domain" description="TOG" evidence="2">
    <location>
        <begin position="628"/>
        <end position="850"/>
    </location>
</feature>
<evidence type="ECO:0000259" key="2">
    <source>
        <dbReference type="SMART" id="SM01349"/>
    </source>
</evidence>
<gene>
    <name evidence="3" type="ORF">PLBR_LOCUS4275</name>
</gene>
<feature type="region of interest" description="Disordered" evidence="1">
    <location>
        <begin position="189"/>
        <end position="274"/>
    </location>
</feature>
<name>A0A3P3YAM6_PLABS</name>
<dbReference type="InterPro" id="IPR016024">
    <property type="entry name" value="ARM-type_fold"/>
</dbReference>
<feature type="domain" description="TOG" evidence="2">
    <location>
        <begin position="1"/>
        <end position="218"/>
    </location>
</feature>
<feature type="domain" description="TOG" evidence="2">
    <location>
        <begin position="378"/>
        <end position="607"/>
    </location>
</feature>
<dbReference type="GO" id="GO:0000226">
    <property type="term" value="P:microtubule cytoskeleton organization"/>
    <property type="evidence" value="ECO:0007669"/>
    <property type="project" value="TreeGrafter"/>
</dbReference>
<dbReference type="InterPro" id="IPR034085">
    <property type="entry name" value="TOG"/>
</dbReference>
<accession>A0A3P3YAM6</accession>
<organism evidence="3 4">
    <name type="scientific">Plasmodiophora brassicae</name>
    <name type="common">Clubroot disease agent</name>
    <dbReference type="NCBI Taxonomy" id="37360"/>
    <lineage>
        <taxon>Eukaryota</taxon>
        <taxon>Sar</taxon>
        <taxon>Rhizaria</taxon>
        <taxon>Endomyxa</taxon>
        <taxon>Phytomyxea</taxon>
        <taxon>Plasmodiophorida</taxon>
        <taxon>Plasmodiophoridae</taxon>
        <taxon>Plasmodiophora</taxon>
    </lineage>
</organism>
<dbReference type="AlphaFoldDB" id="A0A3P3YAM6"/>
<protein>
    <recommendedName>
        <fullName evidence="2">TOG domain-containing protein</fullName>
    </recommendedName>
</protein>
<dbReference type="EMBL" id="OVEO01000007">
    <property type="protein sequence ID" value="SPQ97060.1"/>
    <property type="molecule type" value="Genomic_DNA"/>
</dbReference>
<dbReference type="GO" id="GO:0008017">
    <property type="term" value="F:microtubule binding"/>
    <property type="evidence" value="ECO:0007669"/>
    <property type="project" value="TreeGrafter"/>
</dbReference>
<dbReference type="PANTHER" id="PTHR21567:SF87">
    <property type="entry name" value="CRESCERIN-LIKE PROTEIN CHE-12"/>
    <property type="match status" value="1"/>
</dbReference>
<dbReference type="GO" id="GO:0005881">
    <property type="term" value="C:cytoplasmic microtubule"/>
    <property type="evidence" value="ECO:0007669"/>
    <property type="project" value="TreeGrafter"/>
</dbReference>
<keyword evidence="3" id="KW-0496">Mitochondrion</keyword>
<dbReference type="Gene3D" id="1.25.10.10">
    <property type="entry name" value="Leucine-rich Repeat Variant"/>
    <property type="match status" value="3"/>
</dbReference>
<dbReference type="SUPFAM" id="SSF48371">
    <property type="entry name" value="ARM repeat"/>
    <property type="match status" value="2"/>
</dbReference>
<dbReference type="PANTHER" id="PTHR21567">
    <property type="entry name" value="CLASP"/>
    <property type="match status" value="1"/>
</dbReference>
<reference evidence="3 4" key="1">
    <citation type="submission" date="2018-03" db="EMBL/GenBank/DDBJ databases">
        <authorList>
            <person name="Fogelqvist J."/>
        </authorList>
    </citation>
    <scope>NUCLEOTIDE SEQUENCE [LARGE SCALE GENOMIC DNA]</scope>
</reference>